<sequence>MLDPKYILATPSPSASLWLLLMTPQQGVRPNATVTITFPNRALPISLLALDSTHPPTLLTSSPPSLYNLSQPSESHLYPLSSTCHHQLSFIKFTQQNHPSRYHGSIVLGPFTIVFYADRSSWDSVQLLIVWRLFFTPINCLTIVFYANQSSRVRGKLLVRVDGALSVAKYSTTFEEPSCSRPALPISSNPPGLLLSHPIEPTTSATSTTGSDCTLSPKPNSPKTCPNFPSVCPPVRRLLRELRPLPLLIPHRLPRRPSLAPLICIKPPQRVRPTTIGYLVTPFCH</sequence>
<feature type="region of interest" description="Disordered" evidence="1">
    <location>
        <begin position="199"/>
        <end position="220"/>
    </location>
</feature>
<evidence type="ECO:0000313" key="3">
    <source>
        <dbReference type="Proteomes" id="UP000325313"/>
    </source>
</evidence>
<evidence type="ECO:0000256" key="1">
    <source>
        <dbReference type="SAM" id="MobiDB-lite"/>
    </source>
</evidence>
<dbReference type="EMBL" id="VDEP01000037">
    <property type="protein sequence ID" value="KAA1135757.1"/>
    <property type="molecule type" value="Genomic_DNA"/>
</dbReference>
<protein>
    <submittedName>
        <fullName evidence="2">Uncharacterized protein</fullName>
    </submittedName>
</protein>
<dbReference type="Proteomes" id="UP000325313">
    <property type="component" value="Unassembled WGS sequence"/>
</dbReference>
<dbReference type="AlphaFoldDB" id="A0A5B0SD62"/>
<accession>A0A5B0SD62</accession>
<reference evidence="2 3" key="1">
    <citation type="submission" date="2019-05" db="EMBL/GenBank/DDBJ databases">
        <title>Emergence of the Ug99 lineage of the wheat stem rust pathogen through somatic hybridization.</title>
        <authorList>
            <person name="Li F."/>
            <person name="Upadhyaya N.M."/>
            <person name="Sperschneider J."/>
            <person name="Matny O."/>
            <person name="Nguyen-Phuc H."/>
            <person name="Mago R."/>
            <person name="Raley C."/>
            <person name="Miller M.E."/>
            <person name="Silverstein K.A.T."/>
            <person name="Henningsen E."/>
            <person name="Hirsch C.D."/>
            <person name="Visser B."/>
            <person name="Pretorius Z.A."/>
            <person name="Steffenson B.J."/>
            <person name="Schwessinger B."/>
            <person name="Dodds P.N."/>
            <person name="Figueroa M."/>
        </authorList>
    </citation>
    <scope>NUCLEOTIDE SEQUENCE [LARGE SCALE GENOMIC DNA]</scope>
    <source>
        <strain evidence="2 3">Ug99</strain>
    </source>
</reference>
<gene>
    <name evidence="2" type="ORF">PGTUg99_020655</name>
</gene>
<proteinExistence type="predicted"/>
<comment type="caution">
    <text evidence="2">The sequence shown here is derived from an EMBL/GenBank/DDBJ whole genome shotgun (WGS) entry which is preliminary data.</text>
</comment>
<organism evidence="2 3">
    <name type="scientific">Puccinia graminis f. sp. tritici</name>
    <dbReference type="NCBI Taxonomy" id="56615"/>
    <lineage>
        <taxon>Eukaryota</taxon>
        <taxon>Fungi</taxon>
        <taxon>Dikarya</taxon>
        <taxon>Basidiomycota</taxon>
        <taxon>Pucciniomycotina</taxon>
        <taxon>Pucciniomycetes</taxon>
        <taxon>Pucciniales</taxon>
        <taxon>Pucciniaceae</taxon>
        <taxon>Puccinia</taxon>
    </lineage>
</organism>
<feature type="compositionally biased region" description="Polar residues" evidence="1">
    <location>
        <begin position="201"/>
        <end position="220"/>
    </location>
</feature>
<evidence type="ECO:0000313" key="2">
    <source>
        <dbReference type="EMBL" id="KAA1135757.1"/>
    </source>
</evidence>
<name>A0A5B0SD62_PUCGR</name>